<evidence type="ECO:0000313" key="4">
    <source>
        <dbReference type="Proteomes" id="UP001437256"/>
    </source>
</evidence>
<comment type="caution">
    <text evidence="3">The sequence shown here is derived from an EMBL/GenBank/DDBJ whole genome shotgun (WGS) entry which is preliminary data.</text>
</comment>
<name>A0ABR2Z5P8_9AGAR</name>
<dbReference type="InterPro" id="IPR018535">
    <property type="entry name" value="DUF1996"/>
</dbReference>
<feature type="non-terminal residue" evidence="3">
    <location>
        <position position="83"/>
    </location>
</feature>
<accession>A0ABR2Z5P8</accession>
<organism evidence="3 4">
    <name type="scientific">Marasmius tenuissimus</name>
    <dbReference type="NCBI Taxonomy" id="585030"/>
    <lineage>
        <taxon>Eukaryota</taxon>
        <taxon>Fungi</taxon>
        <taxon>Dikarya</taxon>
        <taxon>Basidiomycota</taxon>
        <taxon>Agaricomycotina</taxon>
        <taxon>Agaricomycetes</taxon>
        <taxon>Agaricomycetidae</taxon>
        <taxon>Agaricales</taxon>
        <taxon>Marasmiineae</taxon>
        <taxon>Marasmiaceae</taxon>
        <taxon>Marasmius</taxon>
    </lineage>
</organism>
<sequence>MLSGDPTLRTYDPKSYAQQAITFLCLDFNGVTSRYNELPRGKRCPSGIRAQVNFPMCWDGKNVDSPDHKSHVAFPSGGPDSGK</sequence>
<evidence type="ECO:0000256" key="1">
    <source>
        <dbReference type="SAM" id="MobiDB-lite"/>
    </source>
</evidence>
<gene>
    <name evidence="3" type="ORF">AAF712_016856</name>
</gene>
<evidence type="ECO:0000259" key="2">
    <source>
        <dbReference type="Pfam" id="PF09362"/>
    </source>
</evidence>
<dbReference type="PANTHER" id="PTHR43662">
    <property type="match status" value="1"/>
</dbReference>
<proteinExistence type="predicted"/>
<reference evidence="3 4" key="1">
    <citation type="submission" date="2024-05" db="EMBL/GenBank/DDBJ databases">
        <title>A draft genome resource for the thread blight pathogen Marasmius tenuissimus strain MS-2.</title>
        <authorList>
            <person name="Yulfo-Soto G.E."/>
            <person name="Baruah I.K."/>
            <person name="Amoako-Attah I."/>
            <person name="Bukari Y."/>
            <person name="Meinhardt L.W."/>
            <person name="Bailey B.A."/>
            <person name="Cohen S.P."/>
        </authorList>
    </citation>
    <scope>NUCLEOTIDE SEQUENCE [LARGE SCALE GENOMIC DNA]</scope>
    <source>
        <strain evidence="3 4">MS-2</strain>
    </source>
</reference>
<dbReference type="Proteomes" id="UP001437256">
    <property type="component" value="Unassembled WGS sequence"/>
</dbReference>
<protein>
    <recommendedName>
        <fullName evidence="2">DUF1996 domain-containing protein</fullName>
    </recommendedName>
</protein>
<feature type="domain" description="DUF1996" evidence="2">
    <location>
        <begin position="1"/>
        <end position="76"/>
    </location>
</feature>
<dbReference type="PANTHER" id="PTHR43662:SF3">
    <property type="entry name" value="DOMAIN PROTEIN, PUTATIVE (AFU_ORTHOLOGUE AFUA_6G11970)-RELATED"/>
    <property type="match status" value="1"/>
</dbReference>
<evidence type="ECO:0000313" key="3">
    <source>
        <dbReference type="EMBL" id="KAL0056539.1"/>
    </source>
</evidence>
<dbReference type="Pfam" id="PF09362">
    <property type="entry name" value="DUF1996"/>
    <property type="match status" value="1"/>
</dbReference>
<feature type="region of interest" description="Disordered" evidence="1">
    <location>
        <begin position="64"/>
        <end position="83"/>
    </location>
</feature>
<keyword evidence="4" id="KW-1185">Reference proteome</keyword>
<dbReference type="EMBL" id="JBBXMP010001410">
    <property type="protein sequence ID" value="KAL0056539.1"/>
    <property type="molecule type" value="Genomic_DNA"/>
</dbReference>